<dbReference type="EMBL" id="AOGT01000878">
    <property type="protein sequence ID" value="EMG48982.1"/>
    <property type="molecule type" value="Genomic_DNA"/>
</dbReference>
<organism evidence="10 11">
    <name type="scientific">Candida maltosa (strain Xu316)</name>
    <name type="common">Yeast</name>
    <dbReference type="NCBI Taxonomy" id="1245528"/>
    <lineage>
        <taxon>Eukaryota</taxon>
        <taxon>Fungi</taxon>
        <taxon>Dikarya</taxon>
        <taxon>Ascomycota</taxon>
        <taxon>Saccharomycotina</taxon>
        <taxon>Pichiomycetes</taxon>
        <taxon>Debaryomycetaceae</taxon>
        <taxon>Candida/Lodderomyces clade</taxon>
        <taxon>Candida</taxon>
    </lineage>
</organism>
<dbReference type="PANTHER" id="PTHR10766:SF55">
    <property type="entry name" value="TRANSMEMBRANE 9 SUPERFAMILY MEMBER 4"/>
    <property type="match status" value="1"/>
</dbReference>
<dbReference type="OrthoDB" id="1666796at2759"/>
<dbReference type="STRING" id="1245528.M3HND2"/>
<dbReference type="GO" id="GO:0005794">
    <property type="term" value="C:Golgi apparatus"/>
    <property type="evidence" value="ECO:0007669"/>
    <property type="project" value="UniProtKB-SubCell"/>
</dbReference>
<proteinExistence type="inferred from homology"/>
<dbReference type="InterPro" id="IPR004240">
    <property type="entry name" value="EMP70"/>
</dbReference>
<feature type="transmembrane region" description="Helical" evidence="9">
    <location>
        <begin position="372"/>
        <end position="396"/>
    </location>
</feature>
<dbReference type="AlphaFoldDB" id="M3HND2"/>
<dbReference type="PANTHER" id="PTHR10766">
    <property type="entry name" value="TRANSMEMBRANE 9 SUPERFAMILY PROTEIN"/>
    <property type="match status" value="1"/>
</dbReference>
<evidence type="ECO:0000256" key="7">
    <source>
        <dbReference type="ARBA" id="ARBA00023034"/>
    </source>
</evidence>
<dbReference type="eggNOG" id="KOG1278">
    <property type="taxonomic scope" value="Eukaryota"/>
</dbReference>
<evidence type="ECO:0000256" key="6">
    <source>
        <dbReference type="ARBA" id="ARBA00022989"/>
    </source>
</evidence>
<feature type="transmembrane region" description="Helical" evidence="9">
    <location>
        <begin position="623"/>
        <end position="652"/>
    </location>
</feature>
<keyword evidence="8 9" id="KW-0472">Membrane</keyword>
<feature type="transmembrane region" description="Helical" evidence="9">
    <location>
        <begin position="550"/>
        <end position="577"/>
    </location>
</feature>
<keyword evidence="5 9" id="KW-0732">Signal</keyword>
<protein>
    <recommendedName>
        <fullName evidence="9">Transmembrane 9 superfamily member</fullName>
    </recommendedName>
</protein>
<evidence type="ECO:0000313" key="11">
    <source>
        <dbReference type="Proteomes" id="UP000011777"/>
    </source>
</evidence>
<dbReference type="Proteomes" id="UP000011777">
    <property type="component" value="Unassembled WGS sequence"/>
</dbReference>
<feature type="chain" id="PRO_5007363868" description="Transmembrane 9 superfamily member" evidence="9">
    <location>
        <begin position="18"/>
        <end position="662"/>
    </location>
</feature>
<keyword evidence="6 9" id="KW-1133">Transmembrane helix</keyword>
<comment type="caution">
    <text evidence="10">The sequence shown here is derived from an EMBL/GenBank/DDBJ whole genome shotgun (WGS) entry which is preliminary data.</text>
</comment>
<feature type="transmembrane region" description="Helical" evidence="9">
    <location>
        <begin position="264"/>
        <end position="286"/>
    </location>
</feature>
<evidence type="ECO:0000313" key="10">
    <source>
        <dbReference type="EMBL" id="EMG48982.1"/>
    </source>
</evidence>
<comment type="similarity">
    <text evidence="3 9">Belongs to the nonaspanin (TM9SF) (TC 9.A.2) family.</text>
</comment>
<feature type="transmembrane region" description="Helical" evidence="9">
    <location>
        <begin position="332"/>
        <end position="360"/>
    </location>
</feature>
<dbReference type="GO" id="GO:0016020">
    <property type="term" value="C:membrane"/>
    <property type="evidence" value="ECO:0007669"/>
    <property type="project" value="UniProtKB-SubCell"/>
</dbReference>
<feature type="transmembrane region" description="Helical" evidence="9">
    <location>
        <begin position="589"/>
        <end position="611"/>
    </location>
</feature>
<evidence type="ECO:0000256" key="9">
    <source>
        <dbReference type="RuleBase" id="RU363079"/>
    </source>
</evidence>
<sequence>MTSLIVLLYFLVIPIQCFNLGLSPAAYKHGDKVDLLVNRIESDKTQLPFAYHSLSFVCPPMNGAKPVRTSLGALFKGDRIWSSAYDLRFGHDVSCNRLCDLRATQNGVKRASDLIKDGYVVHWSIDGLPGATTFESTNHRNKYYAAGYPLGFVNPDDGISYLYNHVMLVIRYHRVRGTATYNIVGFEVYPKSVINEQCPGSSKDYTNFPLVNIFDENGKFSSERTNIPYTYSVYWREDNTIDYNSRWELYYENEANGAHSHIHWLSFINSMILIFLASLIVMIVLIKVLKKDIQNTTSSPVALPTTSTDLGNTGGSWKNLINEINHVPRAELFLTTLVTAGIQFLIAGIGVIVALMLNSIGSKNTFFNTHQGALLSISIVIIIASGLVSSYVGILLHKYFRGDSLNQPYRNFQILKLGILYTSTPALLWVVMFILNVFVWAKESSAALPFETIILLFALFVLIQWPCGVIGARIANNQKFDIKSPPQSPMLEKPYQAITLLPRKSASKIINIFTSYLKTVVVYGLIPFGIVYVELSFILTSVFLEKTTFYYMYGFLFITVVMLVVLVIESTIIAVYVSLAVYNDPHWTWLSFQVGSSLGWYVFGYAIYYYVRVLNVEEFVSGLLYFVHMAIVSVIIGVSCGAIGVLTGLAFVRKIYGAIKVD</sequence>
<dbReference type="HOGENOM" id="CLU_010714_4_0_1"/>
<evidence type="ECO:0000256" key="4">
    <source>
        <dbReference type="ARBA" id="ARBA00022692"/>
    </source>
</evidence>
<feature type="transmembrane region" description="Helical" evidence="9">
    <location>
        <begin position="417"/>
        <end position="441"/>
    </location>
</feature>
<evidence type="ECO:0000256" key="5">
    <source>
        <dbReference type="ARBA" id="ARBA00022729"/>
    </source>
</evidence>
<gene>
    <name evidence="10" type="ORF">G210_0354</name>
</gene>
<dbReference type="OMA" id="VVGFEVY"/>
<dbReference type="Pfam" id="PF02990">
    <property type="entry name" value="EMP70"/>
    <property type="match status" value="1"/>
</dbReference>
<keyword evidence="11" id="KW-1185">Reference proteome</keyword>
<keyword evidence="7" id="KW-0333">Golgi apparatus</keyword>
<keyword evidence="4 9" id="KW-0812">Transmembrane</keyword>
<evidence type="ECO:0000256" key="2">
    <source>
        <dbReference type="ARBA" id="ARBA00004555"/>
    </source>
</evidence>
<evidence type="ECO:0000256" key="8">
    <source>
        <dbReference type="ARBA" id="ARBA00023136"/>
    </source>
</evidence>
<evidence type="ECO:0000256" key="3">
    <source>
        <dbReference type="ARBA" id="ARBA00005227"/>
    </source>
</evidence>
<accession>M3HND2</accession>
<evidence type="ECO:0000256" key="1">
    <source>
        <dbReference type="ARBA" id="ARBA00004141"/>
    </source>
</evidence>
<reference evidence="10 11" key="1">
    <citation type="submission" date="2013-02" db="EMBL/GenBank/DDBJ databases">
        <title>Genome sequence of Candida maltosa Xu316, a potential industrial strain for xylitol and ethanol production.</title>
        <authorList>
            <person name="Yu J."/>
            <person name="Wang Q."/>
            <person name="Geng X."/>
            <person name="Bao W."/>
            <person name="He P."/>
            <person name="Cai J."/>
        </authorList>
    </citation>
    <scope>NUCLEOTIDE SEQUENCE [LARGE SCALE GENOMIC DNA]</scope>
    <source>
        <strain evidence="11">Xu316</strain>
    </source>
</reference>
<feature type="transmembrane region" description="Helical" evidence="9">
    <location>
        <begin position="520"/>
        <end position="544"/>
    </location>
</feature>
<feature type="signal peptide" evidence="9">
    <location>
        <begin position="1"/>
        <end position="17"/>
    </location>
</feature>
<name>M3HND2_CANMX</name>
<dbReference type="GO" id="GO:0072657">
    <property type="term" value="P:protein localization to membrane"/>
    <property type="evidence" value="ECO:0007669"/>
    <property type="project" value="TreeGrafter"/>
</dbReference>
<comment type="subcellular location">
    <subcellularLocation>
        <location evidence="2">Golgi apparatus</location>
    </subcellularLocation>
    <subcellularLocation>
        <location evidence="1">Membrane</location>
        <topology evidence="1">Multi-pass membrane protein</topology>
    </subcellularLocation>
</comment>
<feature type="transmembrane region" description="Helical" evidence="9">
    <location>
        <begin position="453"/>
        <end position="475"/>
    </location>
</feature>